<organism evidence="2 3">
    <name type="scientific">Cupriavidus pampae</name>
    <dbReference type="NCBI Taxonomy" id="659251"/>
    <lineage>
        <taxon>Bacteria</taxon>
        <taxon>Pseudomonadati</taxon>
        <taxon>Pseudomonadota</taxon>
        <taxon>Betaproteobacteria</taxon>
        <taxon>Burkholderiales</taxon>
        <taxon>Burkholderiaceae</taxon>
        <taxon>Cupriavidus</taxon>
    </lineage>
</organism>
<sequence length="82" mass="8473">MNNMPDHLSRTLANNRAAAESASRVGKAPVPAGLPPPNEVVAAIDGVLGTGNFYGVAAQDAVARLVVVRDQFDAEMKKTNGA</sequence>
<evidence type="ECO:0000313" key="2">
    <source>
        <dbReference type="EMBL" id="CAG9177623.1"/>
    </source>
</evidence>
<name>A0ABN7YWI8_9BURK</name>
<dbReference type="RefSeq" id="WP_223991146.1">
    <property type="nucleotide sequence ID" value="NZ_CAJZAG010000007.1"/>
</dbReference>
<keyword evidence="3" id="KW-1185">Reference proteome</keyword>
<accession>A0ABN7YWI8</accession>
<evidence type="ECO:0000313" key="3">
    <source>
        <dbReference type="Proteomes" id="UP000706525"/>
    </source>
</evidence>
<dbReference type="Proteomes" id="UP000706525">
    <property type="component" value="Unassembled WGS sequence"/>
</dbReference>
<evidence type="ECO:0000256" key="1">
    <source>
        <dbReference type="SAM" id="MobiDB-lite"/>
    </source>
</evidence>
<proteinExistence type="predicted"/>
<protein>
    <submittedName>
        <fullName evidence="2">Uncharacterized protein</fullName>
    </submittedName>
</protein>
<reference evidence="2 3" key="1">
    <citation type="submission" date="2021-08" db="EMBL/GenBank/DDBJ databases">
        <authorList>
            <person name="Peeters C."/>
        </authorList>
    </citation>
    <scope>NUCLEOTIDE SEQUENCE [LARGE SCALE GENOMIC DNA]</scope>
    <source>
        <strain evidence="2 3">LMG 32289</strain>
    </source>
</reference>
<gene>
    <name evidence="2" type="ORF">LMG32289_03859</name>
</gene>
<dbReference type="EMBL" id="CAJZAG010000007">
    <property type="protein sequence ID" value="CAG9177623.1"/>
    <property type="molecule type" value="Genomic_DNA"/>
</dbReference>
<comment type="caution">
    <text evidence="2">The sequence shown here is derived from an EMBL/GenBank/DDBJ whole genome shotgun (WGS) entry which is preliminary data.</text>
</comment>
<feature type="region of interest" description="Disordered" evidence="1">
    <location>
        <begin position="1"/>
        <end position="36"/>
    </location>
</feature>
<feature type="compositionally biased region" description="Low complexity" evidence="1">
    <location>
        <begin position="13"/>
        <end position="24"/>
    </location>
</feature>